<feature type="domain" description="DUF559" evidence="1">
    <location>
        <begin position="263"/>
        <end position="322"/>
    </location>
</feature>
<organism evidence="2 3">
    <name type="scientific">Actinoplanes lutulentus</name>
    <dbReference type="NCBI Taxonomy" id="1287878"/>
    <lineage>
        <taxon>Bacteria</taxon>
        <taxon>Bacillati</taxon>
        <taxon>Actinomycetota</taxon>
        <taxon>Actinomycetes</taxon>
        <taxon>Micromonosporales</taxon>
        <taxon>Micromonosporaceae</taxon>
        <taxon>Actinoplanes</taxon>
    </lineage>
</organism>
<dbReference type="Pfam" id="PF04480">
    <property type="entry name" value="DUF559"/>
    <property type="match status" value="1"/>
</dbReference>
<evidence type="ECO:0000259" key="1">
    <source>
        <dbReference type="Pfam" id="PF04480"/>
    </source>
</evidence>
<keyword evidence="3" id="KW-1185">Reference proteome</keyword>
<proteinExistence type="predicted"/>
<dbReference type="AlphaFoldDB" id="A0A327ZAW9"/>
<dbReference type="EMBL" id="QLMJ01000007">
    <property type="protein sequence ID" value="RAK36752.1"/>
    <property type="molecule type" value="Genomic_DNA"/>
</dbReference>
<evidence type="ECO:0000313" key="3">
    <source>
        <dbReference type="Proteomes" id="UP000249341"/>
    </source>
</evidence>
<name>A0A327ZAW9_9ACTN</name>
<dbReference type="SUPFAM" id="SSF52980">
    <property type="entry name" value="Restriction endonuclease-like"/>
    <property type="match status" value="1"/>
</dbReference>
<evidence type="ECO:0000313" key="2">
    <source>
        <dbReference type="EMBL" id="RAK36752.1"/>
    </source>
</evidence>
<accession>A0A327ZAW9</accession>
<protein>
    <submittedName>
        <fullName evidence="2">Uncharacterized protein DUF559</fullName>
    </submittedName>
</protein>
<sequence>MSYTASCCPQVVLVPYFWGALSTGVAAISGDFGDAVAMAAPPTSVPFRGSAVISAGLITRARLRGDDWRRLLPDVYVHRDVPIDHRIWCIAAGLLLPTGAAIGGLSAAYLWGADLIRPDALVSVVTPRDRRIRGHSRMVPHYTLLGEADVTTLGPPVTTPERTAFDLARRLRRTEALVAVDALAGTGRLDLPAVSQLVRERRHWPRTAQAKEVIRLADSRAGSPMETRLRLLIHDAGLPAPEPQYEVRDEHGHLIGRVDLGWPAKRVAAEYEGDHHRNRDQFRHDLARANELRMAGWIVLRFTANDVLRNPQKTAAMIAVELARH</sequence>
<gene>
    <name evidence="2" type="ORF">B0I29_10714</name>
</gene>
<reference evidence="2 3" key="1">
    <citation type="submission" date="2018-06" db="EMBL/GenBank/DDBJ databases">
        <title>Genomic Encyclopedia of Type Strains, Phase III (KMG-III): the genomes of soil and plant-associated and newly described type strains.</title>
        <authorList>
            <person name="Whitman W."/>
        </authorList>
    </citation>
    <scope>NUCLEOTIDE SEQUENCE [LARGE SCALE GENOMIC DNA]</scope>
    <source>
        <strain evidence="2 3">CGMCC 4.7090</strain>
    </source>
</reference>
<dbReference type="InterPro" id="IPR011335">
    <property type="entry name" value="Restrct_endonuc-II-like"/>
</dbReference>
<dbReference type="Proteomes" id="UP000249341">
    <property type="component" value="Unassembled WGS sequence"/>
</dbReference>
<comment type="caution">
    <text evidence="2">The sequence shown here is derived from an EMBL/GenBank/DDBJ whole genome shotgun (WGS) entry which is preliminary data.</text>
</comment>
<dbReference type="InterPro" id="IPR007569">
    <property type="entry name" value="DUF559"/>
</dbReference>
<dbReference type="Gene3D" id="3.40.960.10">
    <property type="entry name" value="VSR Endonuclease"/>
    <property type="match status" value="1"/>
</dbReference>